<evidence type="ECO:0000313" key="1">
    <source>
        <dbReference type="EMBL" id="VDN32805.1"/>
    </source>
</evidence>
<organism evidence="3">
    <name type="scientific">Gongylonema pulchrum</name>
    <dbReference type="NCBI Taxonomy" id="637853"/>
    <lineage>
        <taxon>Eukaryota</taxon>
        <taxon>Metazoa</taxon>
        <taxon>Ecdysozoa</taxon>
        <taxon>Nematoda</taxon>
        <taxon>Chromadorea</taxon>
        <taxon>Rhabditida</taxon>
        <taxon>Spirurina</taxon>
        <taxon>Spiruromorpha</taxon>
        <taxon>Spiruroidea</taxon>
        <taxon>Gongylonematidae</taxon>
        <taxon>Gongylonema</taxon>
    </lineage>
</organism>
<dbReference type="OrthoDB" id="5871443at2759"/>
<dbReference type="AlphaFoldDB" id="A0A183EDB7"/>
<keyword evidence="2" id="KW-1185">Reference proteome</keyword>
<sequence>MWELLSFKVSGQCAEQIQRCAVITEEYERLIQEVKHSAFRHCFTKQTRSVLAVRSLLDRGTPESDNFGDTAHRYMVALENCFAASDEQAASAHFPDLSVASIDGRQKVLAAK</sequence>
<name>A0A183EDB7_9BILA</name>
<protein>
    <submittedName>
        <fullName evidence="3">Conserved oligomeric Golgi complex subunit 3</fullName>
    </submittedName>
</protein>
<gene>
    <name evidence="1" type="ORF">GPUH_LOCUS18958</name>
</gene>
<proteinExistence type="predicted"/>
<evidence type="ECO:0000313" key="3">
    <source>
        <dbReference type="WBParaSite" id="GPUH_0001898301-mRNA-1"/>
    </source>
</evidence>
<dbReference type="WBParaSite" id="GPUH_0001898301-mRNA-1">
    <property type="protein sequence ID" value="GPUH_0001898301-mRNA-1"/>
    <property type="gene ID" value="GPUH_0001898301"/>
</dbReference>
<reference evidence="3" key="1">
    <citation type="submission" date="2016-06" db="UniProtKB">
        <authorList>
            <consortium name="WormBaseParasite"/>
        </authorList>
    </citation>
    <scope>IDENTIFICATION</scope>
</reference>
<reference evidence="1 2" key="2">
    <citation type="submission" date="2018-11" db="EMBL/GenBank/DDBJ databases">
        <authorList>
            <consortium name="Pathogen Informatics"/>
        </authorList>
    </citation>
    <scope>NUCLEOTIDE SEQUENCE [LARGE SCALE GENOMIC DNA]</scope>
</reference>
<dbReference type="Proteomes" id="UP000271098">
    <property type="component" value="Unassembled WGS sequence"/>
</dbReference>
<dbReference type="EMBL" id="UYRT01087646">
    <property type="protein sequence ID" value="VDN32805.1"/>
    <property type="molecule type" value="Genomic_DNA"/>
</dbReference>
<evidence type="ECO:0000313" key="2">
    <source>
        <dbReference type="Proteomes" id="UP000271098"/>
    </source>
</evidence>
<accession>A0A183EDB7</accession>